<protein>
    <recommendedName>
        <fullName evidence="1">Plasmid conjugative transfer protein PilI domain-containing protein</fullName>
    </recommendedName>
</protein>
<proteinExistence type="predicted"/>
<dbReference type="AlphaFoldDB" id="A0A8X8KB51"/>
<dbReference type="RefSeq" id="WP_215886194.1">
    <property type="nucleotide sequence ID" value="NZ_CP134225.1"/>
</dbReference>
<evidence type="ECO:0000259" key="1">
    <source>
        <dbReference type="Pfam" id="PF10623"/>
    </source>
</evidence>
<dbReference type="EMBL" id="JABBHS010000191">
    <property type="protein sequence ID" value="MBU2722837.1"/>
    <property type="molecule type" value="Genomic_DNA"/>
</dbReference>
<accession>A0A8X8KB51</accession>
<feature type="domain" description="Plasmid conjugative transfer protein PilI" evidence="1">
    <location>
        <begin position="28"/>
        <end position="81"/>
    </location>
</feature>
<evidence type="ECO:0000313" key="3">
    <source>
        <dbReference type="Proteomes" id="UP000887300"/>
    </source>
</evidence>
<evidence type="ECO:0000313" key="2">
    <source>
        <dbReference type="EMBL" id="MBU2722837.1"/>
    </source>
</evidence>
<organism evidence="2 3">
    <name type="scientific">Acidithiobacillus ferridurans</name>
    <dbReference type="NCBI Taxonomy" id="1232575"/>
    <lineage>
        <taxon>Bacteria</taxon>
        <taxon>Pseudomonadati</taxon>
        <taxon>Pseudomonadota</taxon>
        <taxon>Acidithiobacillia</taxon>
        <taxon>Acidithiobacillales</taxon>
        <taxon>Acidithiobacillaceae</taxon>
        <taxon>Acidithiobacillus</taxon>
    </lineage>
</organism>
<dbReference type="InterPro" id="IPR018897">
    <property type="entry name" value="Plasmid_conjug_transfer_PilI"/>
</dbReference>
<dbReference type="Pfam" id="PF10623">
    <property type="entry name" value="PilI"/>
    <property type="match status" value="1"/>
</dbReference>
<sequence>MVQAEDYIAPFRVHARNNQGHDWHVWAASLDTAKIIAKGNRHSGNHMVCIEESGERMLRWDRDKIGGENRWRKVDVDALETFGIVRKVVRRGR</sequence>
<name>A0A8X8KB51_ACIFI</name>
<dbReference type="Proteomes" id="UP000887300">
    <property type="component" value="Unassembled WGS sequence"/>
</dbReference>
<gene>
    <name evidence="2" type="ORF">HF568_06365</name>
</gene>
<reference evidence="2" key="1">
    <citation type="journal article" date="2021" name="ISME J.">
        <title>Genomic evolution of the class Acidithiobacillia: deep-branching Proteobacteria living in extreme acidic conditions.</title>
        <authorList>
            <person name="Moya-Beltran A."/>
            <person name="Beard S."/>
            <person name="Rojas-Villalobos C."/>
            <person name="Issotta F."/>
            <person name="Gallardo Y."/>
            <person name="Ulloa R."/>
            <person name="Giaveno A."/>
            <person name="Degli Esposti M."/>
            <person name="Johnson D.B."/>
            <person name="Quatrini R."/>
        </authorList>
    </citation>
    <scope>NUCLEOTIDE SEQUENCE</scope>
    <source>
        <strain evidence="2">DSM 583</strain>
    </source>
</reference>
<comment type="caution">
    <text evidence="2">The sequence shown here is derived from an EMBL/GenBank/DDBJ whole genome shotgun (WGS) entry which is preliminary data.</text>
</comment>